<keyword evidence="3" id="KW-1185">Reference proteome</keyword>
<dbReference type="STRING" id="1193181.BN10_890002"/>
<dbReference type="Pfam" id="PF00805">
    <property type="entry name" value="Pentapeptide"/>
    <property type="match status" value="1"/>
</dbReference>
<dbReference type="PROSITE" id="PS50890">
    <property type="entry name" value="PUA"/>
    <property type="match status" value="1"/>
</dbReference>
<proteinExistence type="predicted"/>
<dbReference type="SUPFAM" id="SSF141571">
    <property type="entry name" value="Pentapeptide repeat-like"/>
    <property type="match status" value="1"/>
</dbReference>
<sequence length="262" mass="29687">MADFGREDLSGSTFDWTDLSRSTFRAASLSDVTIRGTDLHRVKMTGVELYDVDISGDINGLRINGVDVTRFVADEVDRREPERALMRPEDPAGFVAAWDLLEARWAETVDRARRLDADLLHERVDGEWSFIETLRHLNFATAAWIRRAIDGEPDPYHRLDKPWDEAPDDKGFPNDVDARPSLEEILELRRGRQADVRRVISGLTPERLAEPFSPPEDDGWPTPGYELSVKEAIGIVLNEEYLHRQYAERDLAILESGASNSG</sequence>
<dbReference type="OrthoDB" id="3542438at2"/>
<evidence type="ECO:0000259" key="1">
    <source>
        <dbReference type="Pfam" id="PF12867"/>
    </source>
</evidence>
<dbReference type="AlphaFoldDB" id="N0E2V3"/>
<dbReference type="RefSeq" id="WP_010851122.1">
    <property type="nucleotide sequence ID" value="NZ_HF570956.1"/>
</dbReference>
<dbReference type="InterPro" id="IPR024775">
    <property type="entry name" value="DinB-like"/>
</dbReference>
<accession>N0E2V3</accession>
<dbReference type="InterPro" id="IPR001646">
    <property type="entry name" value="5peptide_repeat"/>
</dbReference>
<dbReference type="Proteomes" id="UP000013167">
    <property type="component" value="Unassembled WGS sequence"/>
</dbReference>
<dbReference type="Gene3D" id="1.20.120.450">
    <property type="entry name" value="dinb family like domain"/>
    <property type="match status" value="1"/>
</dbReference>
<dbReference type="Gene3D" id="2.160.20.80">
    <property type="entry name" value="E3 ubiquitin-protein ligase SopA"/>
    <property type="match status" value="1"/>
</dbReference>
<evidence type="ECO:0000313" key="2">
    <source>
        <dbReference type="EMBL" id="CCH71293.1"/>
    </source>
</evidence>
<dbReference type="eggNOG" id="COG1357">
    <property type="taxonomic scope" value="Bacteria"/>
</dbReference>
<gene>
    <name evidence="2" type="ORF">BN10_890002</name>
</gene>
<comment type="caution">
    <text evidence="2">The sequence shown here is derived from an EMBL/GenBank/DDBJ whole genome shotgun (WGS) entry which is preliminary data.</text>
</comment>
<dbReference type="SUPFAM" id="SSF109854">
    <property type="entry name" value="DinB/YfiT-like putative metalloenzymes"/>
    <property type="match status" value="1"/>
</dbReference>
<feature type="domain" description="DinB-like" evidence="1">
    <location>
        <begin position="101"/>
        <end position="246"/>
    </location>
</feature>
<name>N0E2V3_9MICO</name>
<dbReference type="HOGENOM" id="CLU_100224_0_0_11"/>
<dbReference type="InterPro" id="IPR034660">
    <property type="entry name" value="DinB/YfiT-like"/>
</dbReference>
<organism evidence="2 3">
    <name type="scientific">Phycicoccus elongatus Lp2</name>
    <dbReference type="NCBI Taxonomy" id="1193181"/>
    <lineage>
        <taxon>Bacteria</taxon>
        <taxon>Bacillati</taxon>
        <taxon>Actinomycetota</taxon>
        <taxon>Actinomycetes</taxon>
        <taxon>Micrococcales</taxon>
        <taxon>Intrasporangiaceae</taxon>
        <taxon>Phycicoccus</taxon>
    </lineage>
</organism>
<dbReference type="EMBL" id="CAIZ01000162">
    <property type="protein sequence ID" value="CCH71293.1"/>
    <property type="molecule type" value="Genomic_DNA"/>
</dbReference>
<reference evidence="2 3" key="1">
    <citation type="journal article" date="2013" name="ISME J.">
        <title>A metabolic model for members of the genus Tetrasphaera involved in enhanced biological phosphorus removal.</title>
        <authorList>
            <person name="Kristiansen R."/>
            <person name="Nguyen H.T.T."/>
            <person name="Saunders A.M."/>
            <person name="Nielsen J.L."/>
            <person name="Wimmer R."/>
            <person name="Le V.Q."/>
            <person name="McIlroy S.J."/>
            <person name="Petrovski S."/>
            <person name="Seviour R.J."/>
            <person name="Calteau A."/>
            <person name="Nielsen K.L."/>
            <person name="Nielsen P.H."/>
        </authorList>
    </citation>
    <scope>NUCLEOTIDE SEQUENCE [LARGE SCALE GENOMIC DNA]</scope>
    <source>
        <strain evidence="2 3">Lp2</strain>
    </source>
</reference>
<protein>
    <recommendedName>
        <fullName evidence="1">DinB-like domain-containing protein</fullName>
    </recommendedName>
</protein>
<evidence type="ECO:0000313" key="3">
    <source>
        <dbReference type="Proteomes" id="UP000013167"/>
    </source>
</evidence>
<dbReference type="Pfam" id="PF12867">
    <property type="entry name" value="DinB_2"/>
    <property type="match status" value="1"/>
</dbReference>